<dbReference type="InterPro" id="IPR046867">
    <property type="entry name" value="AldOxase/xan_DH_MoCoBD2"/>
</dbReference>
<dbReference type="InterPro" id="IPR008274">
    <property type="entry name" value="AldOxase/xan_DH_MoCoBD1"/>
</dbReference>
<dbReference type="Gene3D" id="3.90.1170.50">
    <property type="entry name" value="Aldehyde oxidase/xanthine dehydrogenase, a/b hammerhead"/>
    <property type="match status" value="1"/>
</dbReference>
<evidence type="ECO:0000256" key="1">
    <source>
        <dbReference type="SAM" id="Phobius"/>
    </source>
</evidence>
<dbReference type="EMBL" id="JAKKDV010000002">
    <property type="protein sequence ID" value="MCF7560181.1"/>
    <property type="molecule type" value="Genomic_DNA"/>
</dbReference>
<feature type="domain" description="Aldehyde oxidase/xanthine dehydrogenase a/b hammerhead" evidence="2">
    <location>
        <begin position="211"/>
        <end position="304"/>
    </location>
</feature>
<dbReference type="Gene3D" id="3.30.365.10">
    <property type="entry name" value="Aldehyde oxidase/xanthine dehydrogenase, molybdopterin binding domain"/>
    <property type="match status" value="4"/>
</dbReference>
<evidence type="ECO:0000313" key="4">
    <source>
        <dbReference type="Proteomes" id="UP001200022"/>
    </source>
</evidence>
<dbReference type="NCBIfam" id="TIGR01409">
    <property type="entry name" value="TAT_signal_seq"/>
    <property type="match status" value="1"/>
</dbReference>
<keyword evidence="1" id="KW-0812">Transmembrane</keyword>
<dbReference type="SMART" id="SM01008">
    <property type="entry name" value="Ald_Xan_dh_C"/>
    <property type="match status" value="1"/>
</dbReference>
<dbReference type="InterPro" id="IPR036856">
    <property type="entry name" value="Ald_Oxase/Xan_DH_a/b_sf"/>
</dbReference>
<keyword evidence="4" id="KW-1185">Reference proteome</keyword>
<dbReference type="InterPro" id="IPR012368">
    <property type="entry name" value="OxRdtase_Mopterin-bd_su_IorB"/>
</dbReference>
<evidence type="ECO:0000313" key="3">
    <source>
        <dbReference type="EMBL" id="MCF7560181.1"/>
    </source>
</evidence>
<dbReference type="InterPro" id="IPR052516">
    <property type="entry name" value="N-heterocyclic_Hydroxylase"/>
</dbReference>
<proteinExistence type="predicted"/>
<dbReference type="PANTHER" id="PTHR47495">
    <property type="entry name" value="ALDEHYDE DEHYDROGENASE"/>
    <property type="match status" value="1"/>
</dbReference>
<accession>A0ABS9II15</accession>
<protein>
    <submittedName>
        <fullName evidence="3">Molybdopterin-dependent oxidoreductase</fullName>
    </submittedName>
</protein>
<keyword evidence="1" id="KW-0472">Membrane</keyword>
<dbReference type="Pfam" id="PF02738">
    <property type="entry name" value="MoCoBD_1"/>
    <property type="match status" value="1"/>
</dbReference>
<gene>
    <name evidence="3" type="ORF">L3X39_05980</name>
</gene>
<dbReference type="Pfam" id="PF20256">
    <property type="entry name" value="MoCoBD_2"/>
    <property type="match status" value="2"/>
</dbReference>
<dbReference type="PROSITE" id="PS51318">
    <property type="entry name" value="TAT"/>
    <property type="match status" value="1"/>
</dbReference>
<dbReference type="InterPro" id="IPR037165">
    <property type="entry name" value="AldOxase/xan_DH_Mopterin-bd_sf"/>
</dbReference>
<dbReference type="InterPro" id="IPR006311">
    <property type="entry name" value="TAT_signal"/>
</dbReference>
<dbReference type="SUPFAM" id="SSF56003">
    <property type="entry name" value="Molybdenum cofactor-binding domain"/>
    <property type="match status" value="2"/>
</dbReference>
<organism evidence="3 4">
    <name type="scientific">Flaviramulus multivorans</name>
    <dbReference type="NCBI Taxonomy" id="1304750"/>
    <lineage>
        <taxon>Bacteria</taxon>
        <taxon>Pseudomonadati</taxon>
        <taxon>Bacteroidota</taxon>
        <taxon>Flavobacteriia</taxon>
        <taxon>Flavobacteriales</taxon>
        <taxon>Flavobacteriaceae</taxon>
        <taxon>Flaviramulus</taxon>
    </lineage>
</organism>
<dbReference type="SUPFAM" id="SSF54665">
    <property type="entry name" value="CO dehydrogenase molybdoprotein N-domain-like"/>
    <property type="match status" value="1"/>
</dbReference>
<dbReference type="PROSITE" id="PS51257">
    <property type="entry name" value="PROKAR_LIPOPROTEIN"/>
    <property type="match status" value="1"/>
</dbReference>
<sequence>MTKIKTQYNRRSFLKVSAAAGGGMLIGFSWLTGCTSDKKMDKIAVPNEWFDINGYIKIGDTGLVTIYSPNPEIGQNVRTSMPMIVADELDVDWENVVVEQAPLNTGFYQNQFAGGSLSIKLSWNALRMAGATGRRMLLEAAAKEWQLNVSDLSVEKGIIKEKNGERTVSYGEIASKAVGIEIPEEVELKEISDFKLIGTSIKNVDGKKIVTGEPLFGLDFHREGMKLAMIQHPPAFGMKIKDFNEAEIKAMPGIDDAFIIDTTIEEPDWCDEKGFLQLIAIVGDSTWQLMKAKKAIKANWETIRPLESSESHLANLEQALLSGKVGQSRRDGNPEAAFKKAAKVIERTYSSPFMAHNTMEPMNFFANVTDSSAELIGPVQTPEALEKSVSKLLNLDLENVTVNMTRMGGGFGRRLYVHFGVEAAAISKRIGAPVKLIYSREDDMTQGTYRPAYRSTYKAGLDENNNLIAFTVRGAGLPEGPVFPNRFPAGSVDNYAAEQISGETNITTGAWRAPRSHFTAGAEQAFLDEVAELAGKDPIDFRLELFNRAISNPVGDEYEYDAERYAGVLKLVKEKCNWGETKPGVYRGVAAYFCHSSYVAEVVDLVLENGQPKIKNVWCAVDCGIVVNPDGAKHQIEGGVIDGIGHAMYSQLTFDNGVPNQMNFDTYQMIRHSQAPENIEVFFIENEIAPTGLGEPGLPPAVGALANALYQATGKRITEQPFSLNMNVGEKQLLG</sequence>
<dbReference type="Proteomes" id="UP001200022">
    <property type="component" value="Unassembled WGS sequence"/>
</dbReference>
<comment type="caution">
    <text evidence="3">The sequence shown here is derived from an EMBL/GenBank/DDBJ whole genome shotgun (WGS) entry which is preliminary data.</text>
</comment>
<reference evidence="3 4" key="1">
    <citation type="submission" date="2022-01" db="EMBL/GenBank/DDBJ databases">
        <title>Draft genome sequence of Sabulilitoribacter multivorans KCTC 32326.</title>
        <authorList>
            <person name="Oh J.-S."/>
        </authorList>
    </citation>
    <scope>NUCLEOTIDE SEQUENCE [LARGE SCALE GENOMIC DNA]</scope>
    <source>
        <strain evidence="3 4">M-M16</strain>
    </source>
</reference>
<evidence type="ECO:0000259" key="2">
    <source>
        <dbReference type="SMART" id="SM01008"/>
    </source>
</evidence>
<dbReference type="PANTHER" id="PTHR47495:SF2">
    <property type="entry name" value="ALDEHYDE DEHYDROGENASE"/>
    <property type="match status" value="1"/>
</dbReference>
<keyword evidence="1" id="KW-1133">Transmembrane helix</keyword>
<name>A0ABS9II15_9FLAO</name>
<feature type="transmembrane region" description="Helical" evidence="1">
    <location>
        <begin position="12"/>
        <end position="31"/>
    </location>
</feature>
<dbReference type="PIRSF" id="PIRSF036389">
    <property type="entry name" value="IOR_B"/>
    <property type="match status" value="1"/>
</dbReference>
<dbReference type="RefSeq" id="WP_237231311.1">
    <property type="nucleotide sequence ID" value="NZ_JAKKDV010000002.1"/>
</dbReference>
<dbReference type="InterPro" id="IPR019546">
    <property type="entry name" value="TAT_signal_bac_arc"/>
</dbReference>
<dbReference type="InterPro" id="IPR000674">
    <property type="entry name" value="Ald_Oxase/Xan_DH_a/b"/>
</dbReference>